<organism evidence="2 3">
    <name type="scientific">Cellulomonas composti</name>
    <dbReference type="NCBI Taxonomy" id="266130"/>
    <lineage>
        <taxon>Bacteria</taxon>
        <taxon>Bacillati</taxon>
        <taxon>Actinomycetota</taxon>
        <taxon>Actinomycetes</taxon>
        <taxon>Micrococcales</taxon>
        <taxon>Cellulomonadaceae</taxon>
        <taxon>Cellulomonas</taxon>
    </lineage>
</organism>
<evidence type="ECO:0000313" key="2">
    <source>
        <dbReference type="EMBL" id="GEL95581.1"/>
    </source>
</evidence>
<dbReference type="PRINTS" id="PR00111">
    <property type="entry name" value="ABHYDROLASE"/>
</dbReference>
<dbReference type="Pfam" id="PF00561">
    <property type="entry name" value="Abhydrolase_1"/>
    <property type="match status" value="1"/>
</dbReference>
<reference evidence="2 3" key="1">
    <citation type="submission" date="2019-07" db="EMBL/GenBank/DDBJ databases">
        <title>Whole genome shotgun sequence of Cellulomonas composti NBRC 100758.</title>
        <authorList>
            <person name="Hosoyama A."/>
            <person name="Uohara A."/>
            <person name="Ohji S."/>
            <person name="Ichikawa N."/>
        </authorList>
    </citation>
    <scope>NUCLEOTIDE SEQUENCE [LARGE SCALE GENOMIC DNA]</scope>
    <source>
        <strain evidence="2 3">NBRC 100758</strain>
    </source>
</reference>
<dbReference type="OrthoDB" id="9785847at2"/>
<name>A0A511JC60_9CELL</name>
<dbReference type="Gene3D" id="3.40.50.1820">
    <property type="entry name" value="alpha/beta hydrolase"/>
    <property type="match status" value="1"/>
</dbReference>
<gene>
    <name evidence="2" type="ORF">CCO02nite_22390</name>
</gene>
<dbReference type="EMBL" id="BJWG01000010">
    <property type="protein sequence ID" value="GEL95581.1"/>
    <property type="molecule type" value="Genomic_DNA"/>
</dbReference>
<dbReference type="SUPFAM" id="SSF53474">
    <property type="entry name" value="alpha/beta-Hydrolases"/>
    <property type="match status" value="1"/>
</dbReference>
<dbReference type="RefSeq" id="WP_146843229.1">
    <property type="nucleotide sequence ID" value="NZ_BJWG01000010.1"/>
</dbReference>
<proteinExistence type="predicted"/>
<accession>A0A511JC60</accession>
<dbReference type="InterPro" id="IPR000073">
    <property type="entry name" value="AB_hydrolase_1"/>
</dbReference>
<dbReference type="InterPro" id="IPR050266">
    <property type="entry name" value="AB_hydrolase_sf"/>
</dbReference>
<evidence type="ECO:0000313" key="3">
    <source>
        <dbReference type="Proteomes" id="UP000321720"/>
    </source>
</evidence>
<keyword evidence="3" id="KW-1185">Reference proteome</keyword>
<dbReference type="GO" id="GO:0016787">
    <property type="term" value="F:hydrolase activity"/>
    <property type="evidence" value="ECO:0007669"/>
    <property type="project" value="UniProtKB-KW"/>
</dbReference>
<sequence>MTLHEVRPGPTGATPVVLLHGFPLDHRMWLDVAAALPAGRRVLAADLPGAAGAPVDLSEPSLESAADDLARELADAGIERAVVVGLSMGGYVALALAQRAPALVAALGLVDTKSTADADDARANRLRIALEALDGDTLEPVRPMATTLVGETTRAARPEVSERIAVWIDGQSPAGVAWSQRAMAARPDRTDVLHEFAGPVTVVVGDEDVTTPVAAAEHMVAAARDAHLVVVPRSGHMSAVEQPAAVAAALAELAQRADHA</sequence>
<dbReference type="Proteomes" id="UP000321720">
    <property type="component" value="Unassembled WGS sequence"/>
</dbReference>
<dbReference type="PANTHER" id="PTHR43798">
    <property type="entry name" value="MONOACYLGLYCEROL LIPASE"/>
    <property type="match status" value="1"/>
</dbReference>
<evidence type="ECO:0000259" key="1">
    <source>
        <dbReference type="Pfam" id="PF00561"/>
    </source>
</evidence>
<keyword evidence="2" id="KW-0378">Hydrolase</keyword>
<comment type="caution">
    <text evidence="2">The sequence shown here is derived from an EMBL/GenBank/DDBJ whole genome shotgun (WGS) entry which is preliminary data.</text>
</comment>
<feature type="domain" description="AB hydrolase-1" evidence="1">
    <location>
        <begin position="15"/>
        <end position="241"/>
    </location>
</feature>
<dbReference type="AlphaFoldDB" id="A0A511JC60"/>
<dbReference type="InterPro" id="IPR029058">
    <property type="entry name" value="AB_hydrolase_fold"/>
</dbReference>
<protein>
    <submittedName>
        <fullName evidence="2">Alpha/beta hydrolase</fullName>
    </submittedName>
</protein>